<feature type="non-terminal residue" evidence="2">
    <location>
        <position position="1"/>
    </location>
</feature>
<gene>
    <name evidence="2" type="ORF">EJB05_36395</name>
</gene>
<dbReference type="OrthoDB" id="10541742at2759"/>
<keyword evidence="3" id="KW-1185">Reference proteome</keyword>
<protein>
    <submittedName>
        <fullName evidence="2">Uncharacterized protein</fullName>
    </submittedName>
</protein>
<feature type="region of interest" description="Disordered" evidence="1">
    <location>
        <begin position="100"/>
        <end position="131"/>
    </location>
</feature>
<comment type="caution">
    <text evidence="2">The sequence shown here is derived from an EMBL/GenBank/DDBJ whole genome shotgun (WGS) entry which is preliminary data.</text>
</comment>
<dbReference type="EMBL" id="RWGY01000029">
    <property type="protein sequence ID" value="TVU20196.1"/>
    <property type="molecule type" value="Genomic_DNA"/>
</dbReference>
<dbReference type="Gramene" id="TVU20196">
    <property type="protein sequence ID" value="TVU20196"/>
    <property type="gene ID" value="EJB05_36395"/>
</dbReference>
<evidence type="ECO:0000256" key="1">
    <source>
        <dbReference type="SAM" id="MobiDB-lite"/>
    </source>
</evidence>
<dbReference type="SUPFAM" id="SSF54001">
    <property type="entry name" value="Cysteine proteinases"/>
    <property type="match status" value="1"/>
</dbReference>
<organism evidence="2 3">
    <name type="scientific">Eragrostis curvula</name>
    <name type="common">weeping love grass</name>
    <dbReference type="NCBI Taxonomy" id="38414"/>
    <lineage>
        <taxon>Eukaryota</taxon>
        <taxon>Viridiplantae</taxon>
        <taxon>Streptophyta</taxon>
        <taxon>Embryophyta</taxon>
        <taxon>Tracheophyta</taxon>
        <taxon>Spermatophyta</taxon>
        <taxon>Magnoliopsida</taxon>
        <taxon>Liliopsida</taxon>
        <taxon>Poales</taxon>
        <taxon>Poaceae</taxon>
        <taxon>PACMAD clade</taxon>
        <taxon>Chloridoideae</taxon>
        <taxon>Eragrostideae</taxon>
        <taxon>Eragrostidinae</taxon>
        <taxon>Eragrostis</taxon>
    </lineage>
</organism>
<accession>A0A5J9U9G5</accession>
<dbReference type="InterPro" id="IPR038765">
    <property type="entry name" value="Papain-like_cys_pep_sf"/>
</dbReference>
<evidence type="ECO:0000313" key="3">
    <source>
        <dbReference type="Proteomes" id="UP000324897"/>
    </source>
</evidence>
<sequence>MDPTGYVRAGETAQRNQEVETEEICCAQRYNVAERTPTAADPNLWPESPCGAELQGKVHDVCDKLRSLRQELLDNARCDTGVFPRLIAVSEHISSFLREVQGGSDDHRSPTKPPSKGALRFSKSNSSPADQIYRDGDLIEQANSDDSEGRKTAAMEFMPGSIGLRCAAYKRPITSIEDPGADQLSGKRRKLCANPNCATHRHRKPVRTDALKVCDWIENQASDDMLSKYESVSSFINYLIVRVWLLLDGPPEIKMTGAEIRQRLLWQTPLDLEMASVITSLLRDLEEETIFRRPNCPGRHYVDPSWGVMVANGKFCSEASYEHFMYPTPAYDIRTCSIVLTLVCVKSNWSCYAFDFSSNTISIMDPSVRYPVEKSKVDEHTVIGTRLLDEIIYCMRRATGSKELGRGKWTPKMMLAAGRKPPGVNSGILALNCMRWYNRNSVCDPPRDSQAAQTRKDLTFQLLTMRSNKAKPAISELVGAAAATDARVKKKHEPATSQADSSANNESTNSSREHVALENE</sequence>
<name>A0A5J9U9G5_9POAL</name>
<dbReference type="AlphaFoldDB" id="A0A5J9U9G5"/>
<reference evidence="2 3" key="1">
    <citation type="journal article" date="2019" name="Sci. Rep.">
        <title>A high-quality genome of Eragrostis curvula grass provides insights into Poaceae evolution and supports new strategies to enhance forage quality.</title>
        <authorList>
            <person name="Carballo J."/>
            <person name="Santos B.A.C.M."/>
            <person name="Zappacosta D."/>
            <person name="Garbus I."/>
            <person name="Selva J.P."/>
            <person name="Gallo C.A."/>
            <person name="Diaz A."/>
            <person name="Albertini E."/>
            <person name="Caccamo M."/>
            <person name="Echenique V."/>
        </authorList>
    </citation>
    <scope>NUCLEOTIDE SEQUENCE [LARGE SCALE GENOMIC DNA]</scope>
    <source>
        <strain evidence="3">cv. Victoria</strain>
        <tissue evidence="2">Leaf</tissue>
    </source>
</reference>
<feature type="region of interest" description="Disordered" evidence="1">
    <location>
        <begin position="484"/>
        <end position="520"/>
    </location>
</feature>
<dbReference type="Proteomes" id="UP000324897">
    <property type="component" value="Chromosome 7"/>
</dbReference>
<feature type="compositionally biased region" description="Polar residues" evidence="1">
    <location>
        <begin position="495"/>
        <end position="510"/>
    </location>
</feature>
<evidence type="ECO:0000313" key="2">
    <source>
        <dbReference type="EMBL" id="TVU20196.1"/>
    </source>
</evidence>
<proteinExistence type="predicted"/>
<feature type="compositionally biased region" description="Basic and acidic residues" evidence="1">
    <location>
        <begin position="511"/>
        <end position="520"/>
    </location>
</feature>